<name>A0AAV3S1K3_LITER</name>
<keyword evidence="4" id="KW-1185">Reference proteome</keyword>
<accession>A0AAV3S1K3</accession>
<dbReference type="InterPro" id="IPR011989">
    <property type="entry name" value="ARM-like"/>
</dbReference>
<dbReference type="Gene3D" id="1.25.10.10">
    <property type="entry name" value="Leucine-rich Repeat Variant"/>
    <property type="match status" value="1"/>
</dbReference>
<gene>
    <name evidence="3" type="ORF">LIER_34675</name>
</gene>
<feature type="chain" id="PRO_5043461391" evidence="1">
    <location>
        <begin position="19"/>
        <end position="120"/>
    </location>
</feature>
<dbReference type="GO" id="GO:0031267">
    <property type="term" value="F:small GTPase binding"/>
    <property type="evidence" value="ECO:0007669"/>
    <property type="project" value="InterPro"/>
</dbReference>
<protein>
    <submittedName>
        <fullName evidence="3">Transporter</fullName>
    </submittedName>
</protein>
<dbReference type="AlphaFoldDB" id="A0AAV3S1K3"/>
<evidence type="ECO:0000313" key="3">
    <source>
        <dbReference type="EMBL" id="GAA0187387.1"/>
    </source>
</evidence>
<feature type="signal peptide" evidence="1">
    <location>
        <begin position="1"/>
        <end position="18"/>
    </location>
</feature>
<keyword evidence="1" id="KW-0732">Signal</keyword>
<dbReference type="InterPro" id="IPR005043">
    <property type="entry name" value="XPO2_C"/>
</dbReference>
<dbReference type="EMBL" id="BAABME010014663">
    <property type="protein sequence ID" value="GAA0187387.1"/>
    <property type="molecule type" value="Genomic_DNA"/>
</dbReference>
<evidence type="ECO:0000259" key="2">
    <source>
        <dbReference type="Pfam" id="PF03378"/>
    </source>
</evidence>
<feature type="domain" description="Exportin-2 C-terminal" evidence="2">
    <location>
        <begin position="39"/>
        <end position="119"/>
    </location>
</feature>
<reference evidence="3 4" key="1">
    <citation type="submission" date="2024-01" db="EMBL/GenBank/DDBJ databases">
        <title>The complete chloroplast genome sequence of Lithospermum erythrorhizon: insights into the phylogenetic relationship among Boraginaceae species and the maternal lineages of purple gromwells.</title>
        <authorList>
            <person name="Okada T."/>
            <person name="Watanabe K."/>
        </authorList>
    </citation>
    <scope>NUCLEOTIDE SEQUENCE [LARGE SCALE GENOMIC DNA]</scope>
</reference>
<evidence type="ECO:0000313" key="4">
    <source>
        <dbReference type="Proteomes" id="UP001454036"/>
    </source>
</evidence>
<evidence type="ECO:0000256" key="1">
    <source>
        <dbReference type="SAM" id="SignalP"/>
    </source>
</evidence>
<comment type="caution">
    <text evidence="3">The sequence shown here is derived from an EMBL/GenBank/DDBJ whole genome shotgun (WGS) entry which is preliminary data.</text>
</comment>
<dbReference type="Pfam" id="PF03378">
    <property type="entry name" value="CAS_CSE1"/>
    <property type="match status" value="1"/>
</dbReference>
<organism evidence="3 4">
    <name type="scientific">Lithospermum erythrorhizon</name>
    <name type="common">Purple gromwell</name>
    <name type="synonym">Lithospermum officinale var. erythrorhizon</name>
    <dbReference type="NCBI Taxonomy" id="34254"/>
    <lineage>
        <taxon>Eukaryota</taxon>
        <taxon>Viridiplantae</taxon>
        <taxon>Streptophyta</taxon>
        <taxon>Embryophyta</taxon>
        <taxon>Tracheophyta</taxon>
        <taxon>Spermatophyta</taxon>
        <taxon>Magnoliopsida</taxon>
        <taxon>eudicotyledons</taxon>
        <taxon>Gunneridae</taxon>
        <taxon>Pentapetalae</taxon>
        <taxon>asterids</taxon>
        <taxon>lamiids</taxon>
        <taxon>Boraginales</taxon>
        <taxon>Boraginaceae</taxon>
        <taxon>Boraginoideae</taxon>
        <taxon>Lithospermeae</taxon>
        <taxon>Lithospermum</taxon>
    </lineage>
</organism>
<sequence length="120" mass="13786">MLHCHTLMALQLFSRGSAGTPKTPFLITTCLNQWQFLSDEEIICESPTLLDSKLWGKMLDSIVTLLSRTEEERVQDEPEVPDFGETVGYNPTFVYLYNARKKEQDPLKEIMDPKQFLVTS</sequence>
<dbReference type="Proteomes" id="UP001454036">
    <property type="component" value="Unassembled WGS sequence"/>
</dbReference>
<proteinExistence type="predicted"/>